<evidence type="ECO:0000256" key="1">
    <source>
        <dbReference type="ARBA" id="ARBA00004370"/>
    </source>
</evidence>
<evidence type="ECO:0000256" key="2">
    <source>
        <dbReference type="ARBA" id="ARBA00022553"/>
    </source>
</evidence>
<feature type="domain" description="PDZ" evidence="6">
    <location>
        <begin position="1663"/>
        <end position="1731"/>
    </location>
</feature>
<feature type="domain" description="PDZ" evidence="6">
    <location>
        <begin position="564"/>
        <end position="642"/>
    </location>
</feature>
<organism evidence="7 8">
    <name type="scientific">Sitophilus oryzae</name>
    <name type="common">Rice weevil</name>
    <name type="synonym">Curculio oryzae</name>
    <dbReference type="NCBI Taxonomy" id="7048"/>
    <lineage>
        <taxon>Eukaryota</taxon>
        <taxon>Metazoa</taxon>
        <taxon>Ecdysozoa</taxon>
        <taxon>Arthropoda</taxon>
        <taxon>Hexapoda</taxon>
        <taxon>Insecta</taxon>
        <taxon>Pterygota</taxon>
        <taxon>Neoptera</taxon>
        <taxon>Endopterygota</taxon>
        <taxon>Coleoptera</taxon>
        <taxon>Polyphaga</taxon>
        <taxon>Cucujiformia</taxon>
        <taxon>Curculionidae</taxon>
        <taxon>Dryophthorinae</taxon>
        <taxon>Sitophilus</taxon>
    </lineage>
</organism>
<reference evidence="8" key="1">
    <citation type="submission" date="2025-08" db="UniProtKB">
        <authorList>
            <consortium name="RefSeq"/>
        </authorList>
    </citation>
    <scope>IDENTIFICATION</scope>
    <source>
        <tissue evidence="8">Gonads</tissue>
    </source>
</reference>
<dbReference type="Pfam" id="PF00595">
    <property type="entry name" value="PDZ"/>
    <property type="match status" value="9"/>
</dbReference>
<feature type="compositionally biased region" description="Low complexity" evidence="5">
    <location>
        <begin position="1159"/>
        <end position="1168"/>
    </location>
</feature>
<sequence>MVLTTEWAQVEVIELINDGSGLAFGIIGGRSTGVVVKTILPGGVADRDGRLQSGDHILQIGEVNLRGLGSEQVASVLRQCGVHVRMVVARPVESGTLGIQTLSRNAPIVPTNVVGDPVELDKHLTENGFAGTCGPLPAAFGAPLIYGQSNNISDIVDVVRDPLPIGNVPVVPEICPPPPLLPQASSQQNGEKDSESPETEIFIIELKKDDLGLGITVAGYVCEKEEISGIFVKSISKGSAADAKKSIKVNDRIIEVNDQSVIGYTNHQAVELLKSTGVMVKIKFERYLRGPKYEQLQQAIKANELRPPSPPSPTVSSLPKVPLSLVHMSYLGIEPEGESRTSIDFDSTILFDSNSPVDEEKEIVIDGRKSLQFSIDSHESIHEKWNDKIDKDAQIVIAQMTKPQNSGLGISLEGTVDVEDGIEVRPHHYIRNILPDGPVGSSGILQSGDELLEVNGIQLLGLNHLEVVAILKQLPTFVSLVCARYPVPIRIIDTSQHPDAFQARKILAGSLQTLIQAGDQNRLVKAKSETSIASSLGSEACTTSKSRSLEFIAGLPMWSEDVTVVELNKGDHGLGFSILDYQDPLSPLETVIVIRSLVPGGVAQSDGRLIPGDRLLAVNDVNVERATLDAAVQVLKGAPKGVVKIAVAKPLNGGDAVSDASQDTEDDHTCLEDFQECIEEFQEDLITVPIFIEDDLSFNHSPSTSQVEDLGQKRPFHLNHNHVSNLDLLENNYLNIRDSIGDSDIDISFKSTNDNCLDHSGTNGDCNNIQLILKSQNQPVLEKMESLTQSEKPSLSDKDDYETCMDESLSEENIKEKSKEVDDENEDCGSKESNDVTPTNSKFNLINSNVNEASFVQEIASKPPGCSSTPCLPTDFFPNNSELSNIDELKSYDNHTIDSICESDEFFLVQYPTDSTSSHKEVCKSVSEPNVLDNTEIPVPVKLTYKLREYYNDYENCLDAYKDVAVFEKIETEMSDSEIFNEIFLPFKSGSAPDVVDRSFVTMTYDPGPDGGRRKSEFIAGYPKNDSDMAVIKQLDSDQGSMKGYQNDVIHKHWGSSHVVKVYREPDKSLGISIVGGKVDVQPPDKQPEALLGIFVKNVTPGSPAGKTGQFKTGDRILEVSGIDLREAAHDKAVEAIRSAPNPVVFLVQSLIPWVSTENENNLPNNENDCQSPSPVSNKEKIASNKNYLENHDDNENVRVSETKETEHISSANKDVILIEITNEPSKSPVIVDESASDDEEFDTIELEGRTVSSKGQQIDRASAANVRRSKEEIDADKDEEDDFGYTPNKVKKKYGNLGHNILMVQLERSSAGLGLSLAGHRDRSCMAVFVCGLNPNGAAYKTGSIQIGDEILEVNGVVLHGRCHLNASAIIKSLSGPVFKVIILRRKAAIDDIAVKPITQFPVSLAEEASEEHFSASYPNVRTVAIKKQTGQSLGIMIIEGKHAEVGQGIFISDIQDGSSAQKAGLEIGEMILAVNKDTLVGSNYDTAANLLKRTEGLVTLVVSNPSKKDPSRSHTPTATPSASNSVSDGKLQGKPTLKTSATPSRPTTPVPEPPADPATCSIVPGKEVTIEINTNNETLGLTFVGGKDTVISDGIILLEIYPKGTADKDGRLQPGDQILDVNGVSLRDCSNTTASLALRQALPKMKITVFRPTSVEYTPIEVDLLKKPGKGLGLSVVGRNSGQGVYIADIITGGAADADGKLARGDIVVSVNGQNVESISSEEAGAILKTVSTGRVILKLNRYKPSWNKPSTSAS</sequence>
<dbReference type="CDD" id="cd06671">
    <property type="entry name" value="PDZ7_MUPP1-PD6_PATJ-like"/>
    <property type="match status" value="1"/>
</dbReference>
<keyword evidence="3" id="KW-0677">Repeat</keyword>
<dbReference type="RefSeq" id="XP_030763504.1">
    <property type="nucleotide sequence ID" value="XM_030907644.1"/>
</dbReference>
<evidence type="ECO:0000313" key="7">
    <source>
        <dbReference type="Proteomes" id="UP000504635"/>
    </source>
</evidence>
<dbReference type="CDD" id="cd06669">
    <property type="entry name" value="PDZ5_MUPP1-like"/>
    <property type="match status" value="1"/>
</dbReference>
<dbReference type="PANTHER" id="PTHR19964:SF92">
    <property type="entry name" value="PATJ HOMOLOG"/>
    <property type="match status" value="1"/>
</dbReference>
<dbReference type="InParanoid" id="A0A6J2YK38"/>
<feature type="domain" description="PDZ" evidence="6">
    <location>
        <begin position="1569"/>
        <end position="1655"/>
    </location>
</feature>
<comment type="subcellular location">
    <subcellularLocation>
        <location evidence="1">Membrane</location>
    </subcellularLocation>
</comment>
<dbReference type="FunFam" id="2.30.42.10:FF:000070">
    <property type="entry name" value="Multiple PDZ domain protein"/>
    <property type="match status" value="1"/>
</dbReference>
<evidence type="ECO:0000256" key="3">
    <source>
        <dbReference type="ARBA" id="ARBA00022737"/>
    </source>
</evidence>
<dbReference type="CDD" id="cd06667">
    <property type="entry name" value="PDZ2_MUPP1-like"/>
    <property type="match status" value="1"/>
</dbReference>
<evidence type="ECO:0000256" key="4">
    <source>
        <dbReference type="ARBA" id="ARBA00023136"/>
    </source>
</evidence>
<feature type="compositionally biased region" description="Pro residues" evidence="5">
    <location>
        <begin position="1548"/>
        <end position="1558"/>
    </location>
</feature>
<proteinExistence type="predicted"/>
<feature type="region of interest" description="Disordered" evidence="5">
    <location>
        <begin position="179"/>
        <end position="198"/>
    </location>
</feature>
<feature type="region of interest" description="Disordered" evidence="5">
    <location>
        <begin position="785"/>
        <end position="842"/>
    </location>
</feature>
<feature type="domain" description="PDZ" evidence="6">
    <location>
        <begin position="1424"/>
        <end position="1508"/>
    </location>
</feature>
<keyword evidence="2" id="KW-0597">Phosphoprotein</keyword>
<dbReference type="CDD" id="cd06668">
    <property type="entry name" value="PDZ4_MUPP1-like"/>
    <property type="match status" value="1"/>
</dbReference>
<feature type="domain" description="PDZ" evidence="6">
    <location>
        <begin position="203"/>
        <end position="288"/>
    </location>
</feature>
<dbReference type="GeneID" id="115888072"/>
<feature type="region of interest" description="Disordered" evidence="5">
    <location>
        <begin position="1159"/>
        <end position="1179"/>
    </location>
</feature>
<feature type="domain" description="PDZ" evidence="6">
    <location>
        <begin position="12"/>
        <end position="92"/>
    </location>
</feature>
<dbReference type="InterPro" id="IPR051342">
    <property type="entry name" value="PDZ_scaffold"/>
</dbReference>
<dbReference type="CDD" id="cd06791">
    <property type="entry name" value="PDZ3_MUPP1-like"/>
    <property type="match status" value="1"/>
</dbReference>
<feature type="domain" description="PDZ" evidence="6">
    <location>
        <begin position="397"/>
        <end position="486"/>
    </location>
</feature>
<dbReference type="KEGG" id="soy:115888072"/>
<feature type="region of interest" description="Disordered" evidence="5">
    <location>
        <begin position="1505"/>
        <end position="1563"/>
    </location>
</feature>
<dbReference type="InterPro" id="IPR001478">
    <property type="entry name" value="PDZ"/>
</dbReference>
<dbReference type="CDD" id="cd23064">
    <property type="entry name" value="PDZ3_INAD-like"/>
    <property type="match status" value="1"/>
</dbReference>
<protein>
    <submittedName>
        <fullName evidence="8">Uncharacterized protein LOC115888072</fullName>
    </submittedName>
</protein>
<dbReference type="Proteomes" id="UP000504635">
    <property type="component" value="Unplaced"/>
</dbReference>
<keyword evidence="4" id="KW-0472">Membrane</keyword>
<evidence type="ECO:0000313" key="8">
    <source>
        <dbReference type="RefSeq" id="XP_030763504.1"/>
    </source>
</evidence>
<evidence type="ECO:0000259" key="6">
    <source>
        <dbReference type="PROSITE" id="PS50106"/>
    </source>
</evidence>
<feature type="domain" description="PDZ" evidence="6">
    <location>
        <begin position="1059"/>
        <end position="1152"/>
    </location>
</feature>
<gene>
    <name evidence="8" type="primary">LOC115888072</name>
</gene>
<dbReference type="PANTHER" id="PTHR19964">
    <property type="entry name" value="MULTIPLE PDZ DOMAIN PROTEIN"/>
    <property type="match status" value="1"/>
</dbReference>
<feature type="domain" description="PDZ" evidence="6">
    <location>
        <begin position="1304"/>
        <end position="1387"/>
    </location>
</feature>
<evidence type="ECO:0000256" key="5">
    <source>
        <dbReference type="SAM" id="MobiDB-lite"/>
    </source>
</evidence>
<dbReference type="SUPFAM" id="SSF50156">
    <property type="entry name" value="PDZ domain-like"/>
    <property type="match status" value="9"/>
</dbReference>
<dbReference type="Gene3D" id="2.30.42.10">
    <property type="match status" value="9"/>
</dbReference>
<dbReference type="SMART" id="SM00228">
    <property type="entry name" value="PDZ"/>
    <property type="match status" value="9"/>
</dbReference>
<dbReference type="OrthoDB" id="6022242at2759"/>
<feature type="compositionally biased region" description="Acidic residues" evidence="5">
    <location>
        <begin position="799"/>
        <end position="810"/>
    </location>
</feature>
<dbReference type="CDD" id="cd06672">
    <property type="entry name" value="PDZ8_MUPP1-PDZ7_PATJ-PDZ2_INAD-like"/>
    <property type="match status" value="1"/>
</dbReference>
<feature type="region of interest" description="Disordered" evidence="5">
    <location>
        <begin position="1253"/>
        <end position="1282"/>
    </location>
</feature>
<feature type="compositionally biased region" description="Polar residues" evidence="5">
    <location>
        <begin position="1515"/>
        <end position="1529"/>
    </location>
</feature>
<dbReference type="FunFam" id="2.30.42.10:FF:000125">
    <property type="entry name" value="PATJ, crumbs cell polarity complex component"/>
    <property type="match status" value="1"/>
</dbReference>
<dbReference type="InterPro" id="IPR036034">
    <property type="entry name" value="PDZ_sf"/>
</dbReference>
<dbReference type="GO" id="GO:0016020">
    <property type="term" value="C:membrane"/>
    <property type="evidence" value="ECO:0007669"/>
    <property type="project" value="UniProtKB-SubCell"/>
</dbReference>
<keyword evidence="7" id="KW-1185">Reference proteome</keyword>
<name>A0A6J2YK38_SITOR</name>
<dbReference type="PROSITE" id="PS50106">
    <property type="entry name" value="PDZ"/>
    <property type="match status" value="9"/>
</dbReference>
<accession>A0A6J2YK38</accession>